<evidence type="ECO:0008006" key="5">
    <source>
        <dbReference type="Google" id="ProtNLM"/>
    </source>
</evidence>
<accession>A0A2M7TWN1</accession>
<dbReference type="InterPro" id="IPR021416">
    <property type="entry name" value="DUF3048_N"/>
</dbReference>
<dbReference type="Proteomes" id="UP000228503">
    <property type="component" value="Unassembled WGS sequence"/>
</dbReference>
<evidence type="ECO:0000313" key="3">
    <source>
        <dbReference type="EMBL" id="PIZ62228.1"/>
    </source>
</evidence>
<evidence type="ECO:0000259" key="2">
    <source>
        <dbReference type="Pfam" id="PF17479"/>
    </source>
</evidence>
<evidence type="ECO:0000313" key="4">
    <source>
        <dbReference type="Proteomes" id="UP000228503"/>
    </source>
</evidence>
<dbReference type="Pfam" id="PF17479">
    <property type="entry name" value="DUF3048_C"/>
    <property type="match status" value="1"/>
</dbReference>
<feature type="domain" description="DUF3048" evidence="2">
    <location>
        <begin position="265"/>
        <end position="373"/>
    </location>
</feature>
<dbReference type="SUPFAM" id="SSF159774">
    <property type="entry name" value="YerB-like"/>
    <property type="match status" value="1"/>
</dbReference>
<dbReference type="Gene3D" id="3.50.90.10">
    <property type="entry name" value="YerB-like"/>
    <property type="match status" value="1"/>
</dbReference>
<evidence type="ECO:0000259" key="1">
    <source>
        <dbReference type="Pfam" id="PF11258"/>
    </source>
</evidence>
<reference evidence="4" key="1">
    <citation type="submission" date="2017-09" db="EMBL/GenBank/DDBJ databases">
        <title>Depth-based differentiation of microbial function through sediment-hosted aquifers and enrichment of novel symbionts in the deep terrestrial subsurface.</title>
        <authorList>
            <person name="Probst A.J."/>
            <person name="Ladd B."/>
            <person name="Jarett J.K."/>
            <person name="Geller-Mcgrath D.E."/>
            <person name="Sieber C.M.K."/>
            <person name="Emerson J.B."/>
            <person name="Anantharaman K."/>
            <person name="Thomas B.C."/>
            <person name="Malmstrom R."/>
            <person name="Stieglmeier M."/>
            <person name="Klingl A."/>
            <person name="Woyke T."/>
            <person name="Ryan C.M."/>
            <person name="Banfield J.F."/>
        </authorList>
    </citation>
    <scope>NUCLEOTIDE SEQUENCE [LARGE SCALE GENOMIC DNA]</scope>
</reference>
<dbReference type="InterPro" id="IPR023158">
    <property type="entry name" value="YerB-like_sf"/>
</dbReference>
<protein>
    <recommendedName>
        <fullName evidence="5">DUF3048 domain-containing protein</fullName>
    </recommendedName>
</protein>
<organism evidence="3 4">
    <name type="scientific">Candidatus Roizmanbacteria bacterium CG_4_10_14_0_2_um_filter_39_13</name>
    <dbReference type="NCBI Taxonomy" id="1974825"/>
    <lineage>
        <taxon>Bacteria</taxon>
        <taxon>Candidatus Roizmaniibacteriota</taxon>
    </lineage>
</organism>
<comment type="caution">
    <text evidence="3">The sequence shown here is derived from an EMBL/GenBank/DDBJ whole genome shotgun (WGS) entry which is preliminary data.</text>
</comment>
<sequence length="384" mass="43240">MDKKMLIILGVVIYALSTFASYSYFNAQASTKKVAYEAPVGEDGSAQDGAPKTEPCPLNGQLYSEEQRGKWEARRPLGIMVQNNIEARPQSGLSGADIVHEIVAEGGITRFLTIYYCENPEIVGSVRSARMYFIQLLQGFGEYPLYAHVGGANKSGPADALGEIRKLKWWNYNDLDNLGSVGFPQMWRDYDRLPGRATEHTVYTNPEKLWAYAAKNRGLTNVDEDGVEWTEDWKPWTFQGDAKAEDRGTVSKIEFGFWDDSLGSDYLVEWDYDKTTNRYLRVNGGKKHIDFNTDKQLSAKNVIVVFADESVANDGYEHGQHLLYDVVGKDKAIVFQNGKAIGGSWKKPDEEDMMRFYDKVGEEIELVAGKIWIEVLPTGNDVTY</sequence>
<name>A0A2M7TWN1_9BACT</name>
<gene>
    <name evidence="3" type="ORF">COY16_04860</name>
</gene>
<feature type="domain" description="DUF3048" evidence="1">
    <location>
        <begin position="71"/>
        <end position="216"/>
    </location>
</feature>
<dbReference type="Pfam" id="PF11258">
    <property type="entry name" value="DUF3048"/>
    <property type="match status" value="1"/>
</dbReference>
<dbReference type="InterPro" id="IPR035328">
    <property type="entry name" value="DUF3048_C"/>
</dbReference>
<dbReference type="EMBL" id="PFOB01000062">
    <property type="protein sequence ID" value="PIZ62228.1"/>
    <property type="molecule type" value="Genomic_DNA"/>
</dbReference>
<dbReference type="AlphaFoldDB" id="A0A2M7TWN1"/>
<proteinExistence type="predicted"/>